<dbReference type="InterPro" id="IPR013655">
    <property type="entry name" value="PAS_fold_3"/>
</dbReference>
<dbReference type="SUPFAM" id="SSF55785">
    <property type="entry name" value="PYP-like sensor domain (PAS domain)"/>
    <property type="match status" value="4"/>
</dbReference>
<dbReference type="InterPro" id="IPR005467">
    <property type="entry name" value="His_kinase_dom"/>
</dbReference>
<dbReference type="PANTHER" id="PTHR42878:SF15">
    <property type="entry name" value="BACTERIOPHYTOCHROME"/>
    <property type="match status" value="1"/>
</dbReference>
<feature type="domain" description="Histidine kinase" evidence="8">
    <location>
        <begin position="700"/>
        <end position="910"/>
    </location>
</feature>
<dbReference type="Pfam" id="PF00512">
    <property type="entry name" value="HisKA"/>
    <property type="match status" value="1"/>
</dbReference>
<dbReference type="SMART" id="SM00091">
    <property type="entry name" value="PAS"/>
    <property type="match status" value="3"/>
</dbReference>
<dbReference type="PRINTS" id="PR00344">
    <property type="entry name" value="BCTRLSENSOR"/>
</dbReference>
<evidence type="ECO:0000259" key="8">
    <source>
        <dbReference type="PROSITE" id="PS50109"/>
    </source>
</evidence>
<feature type="domain" description="PAS" evidence="9">
    <location>
        <begin position="295"/>
        <end position="332"/>
    </location>
</feature>
<dbReference type="NCBIfam" id="TIGR00229">
    <property type="entry name" value="sensory_box"/>
    <property type="match status" value="2"/>
</dbReference>
<dbReference type="Gene3D" id="3.30.450.20">
    <property type="entry name" value="PAS domain"/>
    <property type="match status" value="5"/>
</dbReference>
<dbReference type="Pfam" id="PF13426">
    <property type="entry name" value="PAS_9"/>
    <property type="match status" value="1"/>
</dbReference>
<dbReference type="GO" id="GO:0030295">
    <property type="term" value="F:protein kinase activator activity"/>
    <property type="evidence" value="ECO:0007669"/>
    <property type="project" value="TreeGrafter"/>
</dbReference>
<dbReference type="GO" id="GO:0000155">
    <property type="term" value="F:phosphorelay sensor kinase activity"/>
    <property type="evidence" value="ECO:0007669"/>
    <property type="project" value="InterPro"/>
</dbReference>
<dbReference type="PANTHER" id="PTHR42878">
    <property type="entry name" value="TWO-COMPONENT HISTIDINE KINASE"/>
    <property type="match status" value="1"/>
</dbReference>
<dbReference type="EMBL" id="CP062983">
    <property type="protein sequence ID" value="QPC83954.1"/>
    <property type="molecule type" value="Genomic_DNA"/>
</dbReference>
<dbReference type="InterPro" id="IPR004358">
    <property type="entry name" value="Sig_transdc_His_kin-like_C"/>
</dbReference>
<dbReference type="InterPro" id="IPR000700">
    <property type="entry name" value="PAS-assoc_C"/>
</dbReference>
<dbReference type="Gene3D" id="3.30.565.10">
    <property type="entry name" value="Histidine kinase-like ATPase, C-terminal domain"/>
    <property type="match status" value="1"/>
</dbReference>
<protein>
    <recommendedName>
        <fullName evidence="2">histidine kinase</fullName>
        <ecNumber evidence="2">2.7.13.3</ecNumber>
    </recommendedName>
</protein>
<reference evidence="11 12" key="1">
    <citation type="submission" date="2020-02" db="EMBL/GenBank/DDBJ databases">
        <authorList>
            <person name="Zheng R.K."/>
            <person name="Sun C.M."/>
        </authorList>
    </citation>
    <scope>NUCLEOTIDE SEQUENCE [LARGE SCALE GENOMIC DNA]</scope>
    <source>
        <strain evidence="12">rifampicinis</strain>
    </source>
</reference>
<dbReference type="GO" id="GO:0006355">
    <property type="term" value="P:regulation of DNA-templated transcription"/>
    <property type="evidence" value="ECO:0007669"/>
    <property type="project" value="InterPro"/>
</dbReference>
<dbReference type="Pfam" id="PF00989">
    <property type="entry name" value="PAS"/>
    <property type="match status" value="1"/>
</dbReference>
<dbReference type="SUPFAM" id="SSF55874">
    <property type="entry name" value="ATPase domain of HSP90 chaperone/DNA topoisomerase II/histidine kinase"/>
    <property type="match status" value="1"/>
</dbReference>
<gene>
    <name evidence="11" type="ORF">G4Y79_06125</name>
</gene>
<organism evidence="11 12">
    <name type="scientific">Phototrophicus methaneseepsis</name>
    <dbReference type="NCBI Taxonomy" id="2710758"/>
    <lineage>
        <taxon>Bacteria</taxon>
        <taxon>Bacillati</taxon>
        <taxon>Chloroflexota</taxon>
        <taxon>Candidatus Thermofontia</taxon>
        <taxon>Phototrophicales</taxon>
        <taxon>Phototrophicaceae</taxon>
        <taxon>Phototrophicus</taxon>
    </lineage>
</organism>
<dbReference type="Pfam" id="PF08447">
    <property type="entry name" value="PAS_3"/>
    <property type="match status" value="1"/>
</dbReference>
<evidence type="ECO:0000256" key="2">
    <source>
        <dbReference type="ARBA" id="ARBA00012438"/>
    </source>
</evidence>
<dbReference type="GO" id="GO:0000156">
    <property type="term" value="F:phosphorelay response regulator activity"/>
    <property type="evidence" value="ECO:0007669"/>
    <property type="project" value="TreeGrafter"/>
</dbReference>
<accession>A0A7S8IFX7</accession>
<dbReference type="GO" id="GO:0007234">
    <property type="term" value="P:osmosensory signaling via phosphorelay pathway"/>
    <property type="evidence" value="ECO:0007669"/>
    <property type="project" value="TreeGrafter"/>
</dbReference>
<dbReference type="FunFam" id="3.30.565.10:FF:000006">
    <property type="entry name" value="Sensor histidine kinase WalK"/>
    <property type="match status" value="1"/>
</dbReference>
<name>A0A7S8IFX7_9CHLR</name>
<dbReference type="SUPFAM" id="SSF47384">
    <property type="entry name" value="Homodimeric domain of signal transducing histidine kinase"/>
    <property type="match status" value="1"/>
</dbReference>
<dbReference type="AlphaFoldDB" id="A0A7S8IFX7"/>
<feature type="domain" description="PAC" evidence="10">
    <location>
        <begin position="496"/>
        <end position="552"/>
    </location>
</feature>
<dbReference type="Pfam" id="PF02518">
    <property type="entry name" value="HATPase_c"/>
    <property type="match status" value="1"/>
</dbReference>
<dbReference type="InterPro" id="IPR013767">
    <property type="entry name" value="PAS_fold"/>
</dbReference>
<sequence>MRSQPEPISQAQQNKVNLHMDRAIPWQVLFDLNLVTGEIEVHGDYAAQLGYELSDFKESIDAWLQRVHPDQHQTLAEAYAACQHGHQSEFVIEHQQRTLTDSWLKVLSIGKVTHWDEDQPVRMLGTHTIYKGNDALKNDVLNTETTPQADEPEIQPETQKERNITEIDSLLESALDVSNLGLIIVSSEGQILQYTSRFAELFDLPEDKMLIGRGQVWETVQTRLKDPDTARNSVINLYQSTERTYDYLELANGIVLERTSYPLMEDGVLKARAWLLRDATQQKRLEEALILNSFAVETASDAVIWVDYDKRITDVNAATSEMLGYTREELIGMPLKQVDVSYDFNLWSGDWDKRRNETYLISLFQSEYKAKDGRIIPVEISANYIIYEEKEYICSFVRDVTERQQAIESLRDRESQLTVIFNQNNDNMSLASVEPDGTLYLTQLNDRYIQSLQSFGLDLDQQEIVNTPLEVYLRDIIKLNPEKLAYTLQKYQQVIQTGEAVYYENNFDLPGGHVYTEVVLTPIFDPPDVCRYVLYSSRDVTERKEANRTLQLINFAVENVSDAVCWMDANGVIIRANKAACTMFDYTYDELLGLPIIDMNLTFQTISSKKIWDQLKAMGSLRWETEIQTKGGRGIPVEVTANYIKFDDIELNCSIIRDITDRKQGELVAKSAQKHLEEEVTRRTAQLKAANAELETFAYSVSHDLRAPLRAIDGFSQALLEDNLDTLDPMGQHYLTRLRAASQNMGQLIDDLLKLSRVTRQEMRLAEVNLSEMAQGIFEELQEQEPQRNVKTVIDNHIIVQGDARLLKVMMMNLLNNAWKFTSNEEQAIIEFKRKPAEESVYYVSDNGAGFDMQYMNKLFNAFQRLHSDDDFEGTGIGLATVKRIIDRHGGKVWVDAKINEGATFYFTLS</sequence>
<keyword evidence="3" id="KW-0597">Phosphoprotein</keyword>
<keyword evidence="12" id="KW-1185">Reference proteome</keyword>
<dbReference type="Proteomes" id="UP000594468">
    <property type="component" value="Chromosome"/>
</dbReference>
<keyword evidence="7" id="KW-0472">Membrane</keyword>
<evidence type="ECO:0000256" key="1">
    <source>
        <dbReference type="ARBA" id="ARBA00000085"/>
    </source>
</evidence>
<keyword evidence="5" id="KW-0418">Kinase</keyword>
<evidence type="ECO:0000256" key="4">
    <source>
        <dbReference type="ARBA" id="ARBA00022679"/>
    </source>
</evidence>
<keyword evidence="6" id="KW-0902">Two-component regulatory system</keyword>
<dbReference type="PROSITE" id="PS50113">
    <property type="entry name" value="PAC"/>
    <property type="match status" value="2"/>
</dbReference>
<dbReference type="InterPro" id="IPR036890">
    <property type="entry name" value="HATPase_C_sf"/>
</dbReference>
<dbReference type="CDD" id="cd00130">
    <property type="entry name" value="PAS"/>
    <property type="match status" value="2"/>
</dbReference>
<comment type="catalytic activity">
    <reaction evidence="1">
        <text>ATP + protein L-histidine = ADP + protein N-phospho-L-histidine.</text>
        <dbReference type="EC" id="2.7.13.3"/>
    </reaction>
</comment>
<evidence type="ECO:0000256" key="3">
    <source>
        <dbReference type="ARBA" id="ARBA00022553"/>
    </source>
</evidence>
<dbReference type="SMART" id="SM00388">
    <property type="entry name" value="HisKA"/>
    <property type="match status" value="1"/>
</dbReference>
<evidence type="ECO:0000256" key="7">
    <source>
        <dbReference type="ARBA" id="ARBA00023136"/>
    </source>
</evidence>
<dbReference type="PROSITE" id="PS50109">
    <property type="entry name" value="HIS_KIN"/>
    <property type="match status" value="1"/>
</dbReference>
<evidence type="ECO:0000256" key="5">
    <source>
        <dbReference type="ARBA" id="ARBA00022777"/>
    </source>
</evidence>
<dbReference type="KEGG" id="pmet:G4Y79_06125"/>
<dbReference type="InterPro" id="IPR036097">
    <property type="entry name" value="HisK_dim/P_sf"/>
</dbReference>
<keyword evidence="4" id="KW-0808">Transferase</keyword>
<dbReference type="InterPro" id="IPR000014">
    <property type="entry name" value="PAS"/>
</dbReference>
<dbReference type="InterPro" id="IPR003594">
    <property type="entry name" value="HATPase_dom"/>
</dbReference>
<dbReference type="SMART" id="SM00387">
    <property type="entry name" value="HATPase_c"/>
    <property type="match status" value="1"/>
</dbReference>
<dbReference type="RefSeq" id="WP_195172018.1">
    <property type="nucleotide sequence ID" value="NZ_CP062983.1"/>
</dbReference>
<evidence type="ECO:0000259" key="9">
    <source>
        <dbReference type="PROSITE" id="PS50112"/>
    </source>
</evidence>
<dbReference type="Gene3D" id="1.10.287.130">
    <property type="match status" value="1"/>
</dbReference>
<dbReference type="InterPro" id="IPR035965">
    <property type="entry name" value="PAS-like_dom_sf"/>
</dbReference>
<dbReference type="EC" id="2.7.13.3" evidence="2"/>
<dbReference type="CDD" id="cd00082">
    <property type="entry name" value="HisKA"/>
    <property type="match status" value="1"/>
</dbReference>
<evidence type="ECO:0000256" key="6">
    <source>
        <dbReference type="ARBA" id="ARBA00023012"/>
    </source>
</evidence>
<evidence type="ECO:0000259" key="10">
    <source>
        <dbReference type="PROSITE" id="PS50113"/>
    </source>
</evidence>
<dbReference type="PROSITE" id="PS50112">
    <property type="entry name" value="PAS"/>
    <property type="match status" value="2"/>
</dbReference>
<dbReference type="InterPro" id="IPR003661">
    <property type="entry name" value="HisK_dim/P_dom"/>
</dbReference>
<dbReference type="InterPro" id="IPR001610">
    <property type="entry name" value="PAC"/>
</dbReference>
<dbReference type="FunFam" id="1.10.287.130:FF:000070">
    <property type="entry name" value="Histidine kinase sensor protein"/>
    <property type="match status" value="1"/>
</dbReference>
<dbReference type="InterPro" id="IPR050351">
    <property type="entry name" value="BphY/WalK/GraS-like"/>
</dbReference>
<evidence type="ECO:0000313" key="12">
    <source>
        <dbReference type="Proteomes" id="UP000594468"/>
    </source>
</evidence>
<dbReference type="SMART" id="SM00086">
    <property type="entry name" value="PAC"/>
    <property type="match status" value="3"/>
</dbReference>
<feature type="domain" description="PAC" evidence="10">
    <location>
        <begin position="354"/>
        <end position="412"/>
    </location>
</feature>
<evidence type="ECO:0000313" key="11">
    <source>
        <dbReference type="EMBL" id="QPC83954.1"/>
    </source>
</evidence>
<dbReference type="GO" id="GO:0016020">
    <property type="term" value="C:membrane"/>
    <property type="evidence" value="ECO:0007669"/>
    <property type="project" value="UniProtKB-SubCell"/>
</dbReference>
<feature type="domain" description="PAS" evidence="9">
    <location>
        <begin position="549"/>
        <end position="593"/>
    </location>
</feature>
<proteinExistence type="predicted"/>